<evidence type="ECO:0000256" key="1">
    <source>
        <dbReference type="SAM" id="MobiDB-lite"/>
    </source>
</evidence>
<sequence length="117" mass="13061">MAKPFATFFFFATIISASYNISSKYPITSPMLSRIADASPPPPSKIEFRSPLIEKTTAQLSTPSLRPVGYYKNQPPQRPSVQPATRQNSAETSLDTEKIKLIYLVVVAIRELRWLSG</sequence>
<feature type="region of interest" description="Disordered" evidence="1">
    <location>
        <begin position="63"/>
        <end position="92"/>
    </location>
</feature>
<evidence type="ECO:0000313" key="4">
    <source>
        <dbReference type="Proteomes" id="UP000091956"/>
    </source>
</evidence>
<dbReference type="AlphaFoldDB" id="A0A1B8GJ82"/>
<proteinExistence type="predicted"/>
<gene>
    <name evidence="3" type="ORF">VE01_06015</name>
</gene>
<accession>A0A1B8GJ82</accession>
<keyword evidence="2" id="KW-0732">Signal</keyword>
<evidence type="ECO:0000313" key="3">
    <source>
        <dbReference type="EMBL" id="OBT95878.1"/>
    </source>
</evidence>
<feature type="compositionally biased region" description="Polar residues" evidence="1">
    <location>
        <begin position="79"/>
        <end position="92"/>
    </location>
</feature>
<organism evidence="3 4">
    <name type="scientific">Pseudogymnoascus verrucosus</name>
    <dbReference type="NCBI Taxonomy" id="342668"/>
    <lineage>
        <taxon>Eukaryota</taxon>
        <taxon>Fungi</taxon>
        <taxon>Dikarya</taxon>
        <taxon>Ascomycota</taxon>
        <taxon>Pezizomycotina</taxon>
        <taxon>Leotiomycetes</taxon>
        <taxon>Thelebolales</taxon>
        <taxon>Thelebolaceae</taxon>
        <taxon>Pseudogymnoascus</taxon>
    </lineage>
</organism>
<reference evidence="3 4" key="1">
    <citation type="submission" date="2016-03" db="EMBL/GenBank/DDBJ databases">
        <title>Comparative genomics of Pseudogymnoascus destructans, the fungus causing white-nose syndrome of bats.</title>
        <authorList>
            <person name="Palmer J.M."/>
            <person name="Drees K.P."/>
            <person name="Foster J.T."/>
            <person name="Lindner D.L."/>
        </authorList>
    </citation>
    <scope>NUCLEOTIDE SEQUENCE [LARGE SCALE GENOMIC DNA]</scope>
    <source>
        <strain evidence="3 4">UAMH 10579</strain>
    </source>
</reference>
<dbReference type="GeneID" id="28839401"/>
<evidence type="ECO:0000256" key="2">
    <source>
        <dbReference type="SAM" id="SignalP"/>
    </source>
</evidence>
<feature type="signal peptide" evidence="2">
    <location>
        <begin position="1"/>
        <end position="17"/>
    </location>
</feature>
<dbReference type="EMBL" id="KV460232">
    <property type="protein sequence ID" value="OBT95878.1"/>
    <property type="molecule type" value="Genomic_DNA"/>
</dbReference>
<dbReference type="RefSeq" id="XP_018129611.1">
    <property type="nucleotide sequence ID" value="XM_018275471.2"/>
</dbReference>
<keyword evidence="4" id="KW-1185">Reference proteome</keyword>
<feature type="chain" id="PRO_5008608644" evidence="2">
    <location>
        <begin position="18"/>
        <end position="117"/>
    </location>
</feature>
<dbReference type="Proteomes" id="UP000091956">
    <property type="component" value="Unassembled WGS sequence"/>
</dbReference>
<protein>
    <submittedName>
        <fullName evidence="3">Uncharacterized protein</fullName>
    </submittedName>
</protein>
<name>A0A1B8GJ82_9PEZI</name>
<reference evidence="4" key="2">
    <citation type="journal article" date="2018" name="Nat. Commun.">
        <title>Extreme sensitivity to ultraviolet light in the fungal pathogen causing white-nose syndrome of bats.</title>
        <authorList>
            <person name="Palmer J.M."/>
            <person name="Drees K.P."/>
            <person name="Foster J.T."/>
            <person name="Lindner D.L."/>
        </authorList>
    </citation>
    <scope>NUCLEOTIDE SEQUENCE [LARGE SCALE GENOMIC DNA]</scope>
    <source>
        <strain evidence="4">UAMH 10579</strain>
    </source>
</reference>